<dbReference type="InterPro" id="IPR017871">
    <property type="entry name" value="ABC_transporter-like_CS"/>
</dbReference>
<gene>
    <name evidence="5" type="ORF">GCM10022288_15040</name>
</gene>
<evidence type="ECO:0000256" key="1">
    <source>
        <dbReference type="ARBA" id="ARBA00022741"/>
    </source>
</evidence>
<dbReference type="RefSeq" id="WP_344775455.1">
    <property type="nucleotide sequence ID" value="NZ_BAABBX010000012.1"/>
</dbReference>
<organism evidence="5 6">
    <name type="scientific">Gryllotalpicola kribbensis</name>
    <dbReference type="NCBI Taxonomy" id="993084"/>
    <lineage>
        <taxon>Bacteria</taxon>
        <taxon>Bacillati</taxon>
        <taxon>Actinomycetota</taxon>
        <taxon>Actinomycetes</taxon>
        <taxon>Micrococcales</taxon>
        <taxon>Microbacteriaceae</taxon>
        <taxon>Gryllotalpicola</taxon>
    </lineage>
</organism>
<accession>A0ABP8ARA7</accession>
<feature type="domain" description="ABC transporter" evidence="4">
    <location>
        <begin position="323"/>
        <end position="547"/>
    </location>
</feature>
<dbReference type="Gene3D" id="1.10.287.380">
    <property type="entry name" value="Valyl-tRNA synthetase, C-terminal domain"/>
    <property type="match status" value="1"/>
</dbReference>
<dbReference type="Gene3D" id="3.40.50.300">
    <property type="entry name" value="P-loop containing nucleotide triphosphate hydrolases"/>
    <property type="match status" value="2"/>
</dbReference>
<keyword evidence="6" id="KW-1185">Reference proteome</keyword>
<dbReference type="InterPro" id="IPR037118">
    <property type="entry name" value="Val-tRNA_synth_C_sf"/>
</dbReference>
<dbReference type="PROSITE" id="PS50893">
    <property type="entry name" value="ABC_TRANSPORTER_2"/>
    <property type="match status" value="2"/>
</dbReference>
<dbReference type="SUPFAM" id="SSF52540">
    <property type="entry name" value="P-loop containing nucleoside triphosphate hydrolases"/>
    <property type="match status" value="2"/>
</dbReference>
<dbReference type="Pfam" id="PF00005">
    <property type="entry name" value="ABC_tran"/>
    <property type="match status" value="2"/>
</dbReference>
<dbReference type="InterPro" id="IPR003439">
    <property type="entry name" value="ABC_transporter-like_ATP-bd"/>
</dbReference>
<dbReference type="InterPro" id="IPR003593">
    <property type="entry name" value="AAA+_ATPase"/>
</dbReference>
<proteinExistence type="predicted"/>
<reference evidence="6" key="1">
    <citation type="journal article" date="2019" name="Int. J. Syst. Evol. Microbiol.">
        <title>The Global Catalogue of Microorganisms (GCM) 10K type strain sequencing project: providing services to taxonomists for standard genome sequencing and annotation.</title>
        <authorList>
            <consortium name="The Broad Institute Genomics Platform"/>
            <consortium name="The Broad Institute Genome Sequencing Center for Infectious Disease"/>
            <person name="Wu L."/>
            <person name="Ma J."/>
        </authorList>
    </citation>
    <scope>NUCLEOTIDE SEQUENCE [LARGE SCALE GENOMIC DNA]</scope>
    <source>
        <strain evidence="6">JCM 17593</strain>
    </source>
</reference>
<feature type="compositionally biased region" description="Polar residues" evidence="3">
    <location>
        <begin position="545"/>
        <end position="565"/>
    </location>
</feature>
<dbReference type="PANTHER" id="PTHR42855:SF1">
    <property type="entry name" value="ABC TRANSPORTER DOMAIN-CONTAINING PROTEIN"/>
    <property type="match status" value="1"/>
</dbReference>
<dbReference type="InterPro" id="IPR051309">
    <property type="entry name" value="ABCF_ATPase"/>
</dbReference>
<name>A0ABP8ARA7_9MICO</name>
<evidence type="ECO:0000313" key="6">
    <source>
        <dbReference type="Proteomes" id="UP001500213"/>
    </source>
</evidence>
<comment type="caution">
    <text evidence="5">The sequence shown here is derived from an EMBL/GenBank/DDBJ whole genome shotgun (WGS) entry which is preliminary data.</text>
</comment>
<dbReference type="CDD" id="cd03221">
    <property type="entry name" value="ABCF_EF-3"/>
    <property type="match status" value="2"/>
</dbReference>
<evidence type="ECO:0000259" key="4">
    <source>
        <dbReference type="PROSITE" id="PS50893"/>
    </source>
</evidence>
<feature type="region of interest" description="Disordered" evidence="3">
    <location>
        <begin position="544"/>
        <end position="568"/>
    </location>
</feature>
<evidence type="ECO:0000256" key="3">
    <source>
        <dbReference type="SAM" id="MobiDB-lite"/>
    </source>
</evidence>
<evidence type="ECO:0000313" key="5">
    <source>
        <dbReference type="EMBL" id="GAA4188548.1"/>
    </source>
</evidence>
<dbReference type="Proteomes" id="UP001500213">
    <property type="component" value="Unassembled WGS sequence"/>
</dbReference>
<dbReference type="SMART" id="SM00382">
    <property type="entry name" value="AAA"/>
    <property type="match status" value="2"/>
</dbReference>
<dbReference type="PROSITE" id="PS00211">
    <property type="entry name" value="ABC_TRANSPORTER_1"/>
    <property type="match status" value="2"/>
</dbReference>
<evidence type="ECO:0000256" key="2">
    <source>
        <dbReference type="ARBA" id="ARBA00022840"/>
    </source>
</evidence>
<keyword evidence="1" id="KW-0547">Nucleotide-binding</keyword>
<feature type="domain" description="ABC transporter" evidence="4">
    <location>
        <begin position="5"/>
        <end position="230"/>
    </location>
</feature>
<dbReference type="InterPro" id="IPR027417">
    <property type="entry name" value="P-loop_NTPase"/>
</dbReference>
<dbReference type="GO" id="GO:0005524">
    <property type="term" value="F:ATP binding"/>
    <property type="evidence" value="ECO:0007669"/>
    <property type="project" value="UniProtKB-KW"/>
</dbReference>
<dbReference type="PANTHER" id="PTHR42855">
    <property type="entry name" value="ABC TRANSPORTER ATP-BINDING SUBUNIT"/>
    <property type="match status" value="1"/>
</dbReference>
<keyword evidence="2 5" id="KW-0067">ATP-binding</keyword>
<protein>
    <submittedName>
        <fullName evidence="5">ABC-F family ATP-binding cassette domain-containing protein</fullName>
    </submittedName>
</protein>
<sequence length="638" mass="69317">MAHLLGAESLHLEFPTRVVFDSVTLGLQEGDRVGIVGRNGDGKSTLMRLLAGRLEPDAGRVTRRRDLRLGMLDQADTLDPALTVSEAIVGDAAHHEWAGDARTRDVLAGLVGDIAWDARIETLSGGQRRRVALAALLVGDWDVIFLDEPTNHLDVEGIAWLAGHLKTRWAAGAGALVVVTHDRWFLDEVCTATWEVHDRIVEPFEGGYAAYILQRVERDRMAAATEARRQNLARKELAWLRRGAPARTSKPKFRIDAANALIADVPEVRDAVSLQRLAVSRLGKDVVDLLDVSVEFPLAAEASSPSRVDSAEPLSLVDSASPPSLVDSAKPNGDRRTVLRDITWRIAPGERSGVLGVNGAGKSTLLGLISGTVSPTTGRVKRGKTVKVATLTQRLDELDDVLDEPVRTVIGRLRTSYTIGAGSKAQELTPGQLLERLGFSSAQLSMPVKDLSGGQKRRLQLLLILLDEPNVLILDEPTNDLDTDMLAAMEDLLDSWPGTLLVVSHDRYFLERVTDQQYAILGGRLRHLPGGVDEYLRLSAADRQAASSSPPGLTESAGQAGSSKLSGKELRDAEKELASLERRISRLQQQVADSKVALADLDQSDYALLGVEMQKIATVEDEIAALENRWLELSALSE</sequence>
<dbReference type="EMBL" id="BAABBX010000012">
    <property type="protein sequence ID" value="GAA4188548.1"/>
    <property type="molecule type" value="Genomic_DNA"/>
</dbReference>
<feature type="region of interest" description="Disordered" evidence="3">
    <location>
        <begin position="307"/>
        <end position="332"/>
    </location>
</feature>